<protein>
    <submittedName>
        <fullName evidence="2">Uncharacterized protein</fullName>
    </submittedName>
</protein>
<evidence type="ECO:0000313" key="3">
    <source>
        <dbReference type="Proteomes" id="UP001215280"/>
    </source>
</evidence>
<evidence type="ECO:0000256" key="1">
    <source>
        <dbReference type="SAM" id="MobiDB-lite"/>
    </source>
</evidence>
<feature type="region of interest" description="Disordered" evidence="1">
    <location>
        <begin position="1"/>
        <end position="32"/>
    </location>
</feature>
<feature type="region of interest" description="Disordered" evidence="1">
    <location>
        <begin position="114"/>
        <end position="133"/>
    </location>
</feature>
<dbReference type="EMBL" id="JARJLG010000001">
    <property type="protein sequence ID" value="KAJ7785041.1"/>
    <property type="molecule type" value="Genomic_DNA"/>
</dbReference>
<dbReference type="AlphaFoldDB" id="A0AAD7P1X9"/>
<accession>A0AAD7P1X9</accession>
<gene>
    <name evidence="2" type="ORF">DFH07DRAFT_2795</name>
</gene>
<reference evidence="2" key="1">
    <citation type="submission" date="2023-03" db="EMBL/GenBank/DDBJ databases">
        <title>Massive genome expansion in bonnet fungi (Mycena s.s.) driven by repeated elements and novel gene families across ecological guilds.</title>
        <authorList>
            <consortium name="Lawrence Berkeley National Laboratory"/>
            <person name="Harder C.B."/>
            <person name="Miyauchi S."/>
            <person name="Viragh M."/>
            <person name="Kuo A."/>
            <person name="Thoen E."/>
            <person name="Andreopoulos B."/>
            <person name="Lu D."/>
            <person name="Skrede I."/>
            <person name="Drula E."/>
            <person name="Henrissat B."/>
            <person name="Morin E."/>
            <person name="Kohler A."/>
            <person name="Barry K."/>
            <person name="LaButti K."/>
            <person name="Morin E."/>
            <person name="Salamov A."/>
            <person name="Lipzen A."/>
            <person name="Mereny Z."/>
            <person name="Hegedus B."/>
            <person name="Baldrian P."/>
            <person name="Stursova M."/>
            <person name="Weitz H."/>
            <person name="Taylor A."/>
            <person name="Grigoriev I.V."/>
            <person name="Nagy L.G."/>
            <person name="Martin F."/>
            <person name="Kauserud H."/>
        </authorList>
    </citation>
    <scope>NUCLEOTIDE SEQUENCE</scope>
    <source>
        <strain evidence="2">CBHHK188m</strain>
    </source>
</reference>
<name>A0AAD7P1X9_9AGAR</name>
<keyword evidence="3" id="KW-1185">Reference proteome</keyword>
<evidence type="ECO:0000313" key="2">
    <source>
        <dbReference type="EMBL" id="KAJ7785041.1"/>
    </source>
</evidence>
<proteinExistence type="predicted"/>
<dbReference type="Proteomes" id="UP001215280">
    <property type="component" value="Unassembled WGS sequence"/>
</dbReference>
<feature type="compositionally biased region" description="Basic residues" evidence="1">
    <location>
        <begin position="1"/>
        <end position="12"/>
    </location>
</feature>
<sequence>MPRGGKRSRGRGRGPLCRPLRWKPKRAGGKYDTRRCGEAREQAERGARKRAVETYKWKTHFGHKVSLGHPAALAATARQLVTHVAAMLKPVRELFGAQVLLTIGLPVATEKETQNASGEGKSMLCRGSGVGDGKSSELILVSGGIRKIKLPRDSGVAGKLRKRNDVDYASSRRELNL</sequence>
<comment type="caution">
    <text evidence="2">The sequence shown here is derived from an EMBL/GenBank/DDBJ whole genome shotgun (WGS) entry which is preliminary data.</text>
</comment>
<organism evidence="2 3">
    <name type="scientific">Mycena maculata</name>
    <dbReference type="NCBI Taxonomy" id="230809"/>
    <lineage>
        <taxon>Eukaryota</taxon>
        <taxon>Fungi</taxon>
        <taxon>Dikarya</taxon>
        <taxon>Basidiomycota</taxon>
        <taxon>Agaricomycotina</taxon>
        <taxon>Agaricomycetes</taxon>
        <taxon>Agaricomycetidae</taxon>
        <taxon>Agaricales</taxon>
        <taxon>Marasmiineae</taxon>
        <taxon>Mycenaceae</taxon>
        <taxon>Mycena</taxon>
    </lineage>
</organism>